<accession>A0A4Y2K2H2</accession>
<reference evidence="1 2" key="1">
    <citation type="journal article" date="2019" name="Sci. Rep.">
        <title>Orb-weaving spider Araneus ventricosus genome elucidates the spidroin gene catalogue.</title>
        <authorList>
            <person name="Kono N."/>
            <person name="Nakamura H."/>
            <person name="Ohtoshi R."/>
            <person name="Moran D.A.P."/>
            <person name="Shinohara A."/>
            <person name="Yoshida Y."/>
            <person name="Fujiwara M."/>
            <person name="Mori M."/>
            <person name="Tomita M."/>
            <person name="Arakawa K."/>
        </authorList>
    </citation>
    <scope>NUCLEOTIDE SEQUENCE [LARGE SCALE GENOMIC DNA]</scope>
</reference>
<protein>
    <submittedName>
        <fullName evidence="1">Uncharacterized protein</fullName>
    </submittedName>
</protein>
<sequence length="87" mass="9701">MSRDSASSRSKLDIIIAIKQIFPNFRPLGSTRETNEAPLVSKQIEGYFGMDLIILSRSQMARPTPELAPYCPNFRTTPTGGRLIPYA</sequence>
<keyword evidence="2" id="KW-1185">Reference proteome</keyword>
<organism evidence="1 2">
    <name type="scientific">Araneus ventricosus</name>
    <name type="common">Orbweaver spider</name>
    <name type="synonym">Epeira ventricosa</name>
    <dbReference type="NCBI Taxonomy" id="182803"/>
    <lineage>
        <taxon>Eukaryota</taxon>
        <taxon>Metazoa</taxon>
        <taxon>Ecdysozoa</taxon>
        <taxon>Arthropoda</taxon>
        <taxon>Chelicerata</taxon>
        <taxon>Arachnida</taxon>
        <taxon>Araneae</taxon>
        <taxon>Araneomorphae</taxon>
        <taxon>Entelegynae</taxon>
        <taxon>Araneoidea</taxon>
        <taxon>Araneidae</taxon>
        <taxon>Araneus</taxon>
    </lineage>
</organism>
<evidence type="ECO:0000313" key="1">
    <source>
        <dbReference type="EMBL" id="GBM96570.1"/>
    </source>
</evidence>
<evidence type="ECO:0000313" key="2">
    <source>
        <dbReference type="Proteomes" id="UP000499080"/>
    </source>
</evidence>
<dbReference type="AlphaFoldDB" id="A0A4Y2K2H2"/>
<proteinExistence type="predicted"/>
<comment type="caution">
    <text evidence="1">The sequence shown here is derived from an EMBL/GenBank/DDBJ whole genome shotgun (WGS) entry which is preliminary data.</text>
</comment>
<gene>
    <name evidence="1" type="ORF">AVEN_103129_1</name>
</gene>
<dbReference type="EMBL" id="BGPR01004155">
    <property type="protein sequence ID" value="GBM96570.1"/>
    <property type="molecule type" value="Genomic_DNA"/>
</dbReference>
<dbReference type="Proteomes" id="UP000499080">
    <property type="component" value="Unassembled WGS sequence"/>
</dbReference>
<name>A0A4Y2K2H2_ARAVE</name>